<dbReference type="PANTHER" id="PTHR34219">
    <property type="entry name" value="IRON-REGULATED INNER MEMBRANE PROTEIN-RELATED"/>
    <property type="match status" value="1"/>
</dbReference>
<keyword evidence="2" id="KW-1133">Transmembrane helix</keyword>
<gene>
    <name evidence="3" type="ORF">H6B30_13530</name>
</gene>
<reference evidence="3 4" key="1">
    <citation type="journal article" date="2021" name="Sci. Rep.">
        <title>The distribution of antibiotic resistance genes in chicken gut microbiota commensals.</title>
        <authorList>
            <person name="Juricova H."/>
            <person name="Matiasovicova J."/>
            <person name="Kubasova T."/>
            <person name="Cejkova D."/>
            <person name="Rychlik I."/>
        </authorList>
    </citation>
    <scope>NUCLEOTIDE SEQUENCE [LARGE SCALE GENOMIC DNA]</scope>
    <source>
        <strain evidence="3 4">An819</strain>
    </source>
</reference>
<keyword evidence="2" id="KW-0472">Membrane</keyword>
<dbReference type="EMBL" id="JACJJL010000028">
    <property type="protein sequence ID" value="MBM6662752.1"/>
    <property type="molecule type" value="Genomic_DNA"/>
</dbReference>
<sequence length="375" mass="42338">MKKTFRKIHLWLSVPFGLIISIICLTGAALVFEREINDAINSHLYEIEPPENARALDIATIAHRVSEQVDDSLSIASIIIPAEKDRSYQVTFSNLRKRSLCVNQYTGEVLGWPESHPFFQTVRQLHRWLMDVPPKKGDKTAGKTIVGVSTLVMAIILLSGLVVWWPKNRKALKHRLRVSCTKGWRRLWYDCHVALGFYSTLVLLVMALTGLTWSFGWYRTAVYGMFGADTQKQSHARADNNSKNGKTKAGKPQTDYTAWDKAARNIAALYSGDYSSITIANGTAQVSKNGEGYLRHVDKLTFNTKDGLVKSITTWGETPREAKLKGWFYAFHTGAWGGPTTKVIYFIMALIGAILPLTGYYLWIKRMMARRKKNS</sequence>
<evidence type="ECO:0000313" key="3">
    <source>
        <dbReference type="EMBL" id="MBM6662752.1"/>
    </source>
</evidence>
<organism evidence="3 4">
    <name type="scientific">Marseilla massiliensis</name>
    <dbReference type="NCBI Taxonomy" id="1841864"/>
    <lineage>
        <taxon>Bacteria</taxon>
        <taxon>Pseudomonadati</taxon>
        <taxon>Bacteroidota</taxon>
        <taxon>Bacteroidia</taxon>
        <taxon>Bacteroidales</taxon>
        <taxon>Prevotellaceae</taxon>
        <taxon>Marseilla</taxon>
    </lineage>
</organism>
<dbReference type="Proteomes" id="UP000764045">
    <property type="component" value="Unassembled WGS sequence"/>
</dbReference>
<name>A0A938WPG1_9BACT</name>
<dbReference type="RefSeq" id="WP_205111475.1">
    <property type="nucleotide sequence ID" value="NZ_JACJJL010000028.1"/>
</dbReference>
<dbReference type="AlphaFoldDB" id="A0A938WPG1"/>
<keyword evidence="2" id="KW-0812">Transmembrane</keyword>
<keyword evidence="4" id="KW-1185">Reference proteome</keyword>
<protein>
    <submittedName>
        <fullName evidence="3">PepSY domain-containing protein</fullName>
    </submittedName>
</protein>
<feature type="transmembrane region" description="Helical" evidence="2">
    <location>
        <begin position="343"/>
        <end position="363"/>
    </location>
</feature>
<evidence type="ECO:0000256" key="1">
    <source>
        <dbReference type="SAM" id="MobiDB-lite"/>
    </source>
</evidence>
<comment type="caution">
    <text evidence="3">The sequence shown here is derived from an EMBL/GenBank/DDBJ whole genome shotgun (WGS) entry which is preliminary data.</text>
</comment>
<accession>A0A938WPG1</accession>
<dbReference type="Pfam" id="PF03929">
    <property type="entry name" value="PepSY_TM"/>
    <property type="match status" value="1"/>
</dbReference>
<feature type="transmembrane region" description="Helical" evidence="2">
    <location>
        <begin position="187"/>
        <end position="215"/>
    </location>
</feature>
<dbReference type="InterPro" id="IPR005625">
    <property type="entry name" value="PepSY-ass_TM"/>
</dbReference>
<feature type="transmembrane region" description="Helical" evidence="2">
    <location>
        <begin position="12"/>
        <end position="32"/>
    </location>
</feature>
<evidence type="ECO:0000256" key="2">
    <source>
        <dbReference type="SAM" id="Phobius"/>
    </source>
</evidence>
<dbReference type="PANTHER" id="PTHR34219:SF3">
    <property type="entry name" value="BLL7967 PROTEIN"/>
    <property type="match status" value="1"/>
</dbReference>
<feature type="region of interest" description="Disordered" evidence="1">
    <location>
        <begin position="234"/>
        <end position="253"/>
    </location>
</feature>
<feature type="transmembrane region" description="Helical" evidence="2">
    <location>
        <begin position="145"/>
        <end position="166"/>
    </location>
</feature>
<evidence type="ECO:0000313" key="4">
    <source>
        <dbReference type="Proteomes" id="UP000764045"/>
    </source>
</evidence>
<proteinExistence type="predicted"/>